<dbReference type="OrthoDB" id="9780765at2"/>
<sequence length="381" mass="43170">MTQLNPFTIQVPQDVLDDLQQRLTRTRWTDEPQHADWNYGTNPQCLRELVEYWQNNYDWRKQEAALNELPQFTTTIDGINIHFVYVKGKGDNPKPLILNHGWPDSFYRFYKVIPMLTDPASYGGNPAHSFDVVVPSIPGFGFSDRVALNDDVTANLWAKLMTDVLGYDTFVAAGGDLGMGITKSLANQYPDRVQAIHLTDVGYPTGTEDWSTMSHAEQEFGQFIQQWWYAEGAYNMIQSTKPQTLGYALNDSPVGLASWIVEKFYGWSDTQGNLENSFTKDELLTNIMIYWVTQTINTSIRTYREGMLAAYSTEGGLKSAQYVDVPTGVAIFPADAPTPEDWAKRMVNVKRFTKMPKGGHFAALEVPALWVNDVSTFFYEV</sequence>
<evidence type="ECO:0000259" key="5">
    <source>
        <dbReference type="Pfam" id="PF06441"/>
    </source>
</evidence>
<dbReference type="GO" id="GO:0033961">
    <property type="term" value="F:cis-stilbene-oxide hydrolase activity"/>
    <property type="evidence" value="ECO:0007669"/>
    <property type="project" value="UniProtKB-EC"/>
</dbReference>
<dbReference type="Proteomes" id="UP000009309">
    <property type="component" value="Unassembled WGS sequence"/>
</dbReference>
<feature type="active site" description="Nucleophile" evidence="4">
    <location>
        <position position="176"/>
    </location>
</feature>
<evidence type="ECO:0000256" key="2">
    <source>
        <dbReference type="ARBA" id="ARBA00022797"/>
    </source>
</evidence>
<reference evidence="6 7" key="1">
    <citation type="journal article" date="2012" name="J. Bacteriol.">
        <title>Genome Sequence of the Filamentous Bacterium Fibrisoma limi BUZ 3T.</title>
        <authorList>
            <person name="Filippini M."/>
            <person name="Qi W."/>
            <person name="Jaenicke S."/>
            <person name="Goesmann A."/>
            <person name="Smits T.H."/>
            <person name="Bagheri H.C."/>
        </authorList>
    </citation>
    <scope>NUCLEOTIDE SEQUENCE [LARGE SCALE GENOMIC DNA]</scope>
    <source>
        <strain evidence="7">BUZ 3T</strain>
    </source>
</reference>
<proteinExistence type="inferred from homology"/>
<dbReference type="PANTHER" id="PTHR21661:SF35">
    <property type="entry name" value="EPOXIDE HYDROLASE"/>
    <property type="match status" value="1"/>
</dbReference>
<evidence type="ECO:0000313" key="7">
    <source>
        <dbReference type="Proteomes" id="UP000009309"/>
    </source>
</evidence>
<dbReference type="STRING" id="1185876.BN8_01902"/>
<dbReference type="PRINTS" id="PR00412">
    <property type="entry name" value="EPOXHYDRLASE"/>
</dbReference>
<dbReference type="InterPro" id="IPR010497">
    <property type="entry name" value="Epoxide_hydro_N"/>
</dbReference>
<dbReference type="eggNOG" id="COG0596">
    <property type="taxonomic scope" value="Bacteria"/>
</dbReference>
<evidence type="ECO:0000313" key="6">
    <source>
        <dbReference type="EMBL" id="CCH52865.1"/>
    </source>
</evidence>
<name>I2GG40_9BACT</name>
<dbReference type="SUPFAM" id="SSF53474">
    <property type="entry name" value="alpha/beta-Hydrolases"/>
    <property type="match status" value="1"/>
</dbReference>
<comment type="caution">
    <text evidence="6">The sequence shown here is derived from an EMBL/GenBank/DDBJ whole genome shotgun (WGS) entry which is preliminary data.</text>
</comment>
<evidence type="ECO:0000256" key="1">
    <source>
        <dbReference type="ARBA" id="ARBA00010088"/>
    </source>
</evidence>
<gene>
    <name evidence="6" type="ORF">BN8_01902</name>
</gene>
<dbReference type="EC" id="3.3.2.9" evidence="6"/>
<dbReference type="GO" id="GO:0097176">
    <property type="term" value="P:epoxide metabolic process"/>
    <property type="evidence" value="ECO:0007669"/>
    <property type="project" value="TreeGrafter"/>
</dbReference>
<keyword evidence="3 6" id="KW-0378">Hydrolase</keyword>
<feature type="domain" description="Epoxide hydrolase N-terminal" evidence="5">
    <location>
        <begin position="5"/>
        <end position="109"/>
    </location>
</feature>
<feature type="active site" description="Proton acceptor" evidence="4">
    <location>
        <position position="360"/>
    </location>
</feature>
<dbReference type="EMBL" id="CAIT01000006">
    <property type="protein sequence ID" value="CCH52865.1"/>
    <property type="molecule type" value="Genomic_DNA"/>
</dbReference>
<dbReference type="PIRSF" id="PIRSF001112">
    <property type="entry name" value="Epoxide_hydrolase"/>
    <property type="match status" value="1"/>
</dbReference>
<keyword evidence="2" id="KW-0058">Aromatic hydrocarbons catabolism</keyword>
<evidence type="ECO:0000256" key="4">
    <source>
        <dbReference type="PIRSR" id="PIRSR001112-1"/>
    </source>
</evidence>
<accession>I2GG40</accession>
<dbReference type="Pfam" id="PF06441">
    <property type="entry name" value="EHN"/>
    <property type="match status" value="1"/>
</dbReference>
<dbReference type="InterPro" id="IPR000639">
    <property type="entry name" value="Epox_hydrolase-like"/>
</dbReference>
<dbReference type="InterPro" id="IPR029058">
    <property type="entry name" value="AB_hydrolase_fold"/>
</dbReference>
<feature type="active site" description="Proton donor" evidence="4">
    <location>
        <position position="303"/>
    </location>
</feature>
<dbReference type="RefSeq" id="WP_009281449.1">
    <property type="nucleotide sequence ID" value="NZ_CAIT01000006.1"/>
</dbReference>
<evidence type="ECO:0000256" key="3">
    <source>
        <dbReference type="ARBA" id="ARBA00022801"/>
    </source>
</evidence>
<organism evidence="6 7">
    <name type="scientific">Fibrisoma limi BUZ 3</name>
    <dbReference type="NCBI Taxonomy" id="1185876"/>
    <lineage>
        <taxon>Bacteria</taxon>
        <taxon>Pseudomonadati</taxon>
        <taxon>Bacteroidota</taxon>
        <taxon>Cytophagia</taxon>
        <taxon>Cytophagales</taxon>
        <taxon>Spirosomataceae</taxon>
        <taxon>Fibrisoma</taxon>
    </lineage>
</organism>
<dbReference type="Gene3D" id="3.40.50.1820">
    <property type="entry name" value="alpha/beta hydrolase"/>
    <property type="match status" value="1"/>
</dbReference>
<dbReference type="AlphaFoldDB" id="I2GG40"/>
<dbReference type="PANTHER" id="PTHR21661">
    <property type="entry name" value="EPOXIDE HYDROLASE 1-RELATED"/>
    <property type="match status" value="1"/>
</dbReference>
<dbReference type="InterPro" id="IPR016292">
    <property type="entry name" value="Epoxide_hydrolase"/>
</dbReference>
<protein>
    <submittedName>
        <fullName evidence="6">Epoxide hydrolase domain protein</fullName>
        <ecNumber evidence="6">3.3.2.9</ecNumber>
    </submittedName>
</protein>
<comment type="similarity">
    <text evidence="1">Belongs to the peptidase S33 family.</text>
</comment>
<keyword evidence="7" id="KW-1185">Reference proteome</keyword>